<comment type="caution">
    <text evidence="1">The sequence shown here is derived from an EMBL/GenBank/DDBJ whole genome shotgun (WGS) entry which is preliminary data.</text>
</comment>
<proteinExistence type="predicted"/>
<organism evidence="1 2">
    <name type="scientific">Larimichthys crocea</name>
    <name type="common">Large yellow croaker</name>
    <name type="synonym">Pseudosciaena crocea</name>
    <dbReference type="NCBI Taxonomy" id="215358"/>
    <lineage>
        <taxon>Eukaryota</taxon>
        <taxon>Metazoa</taxon>
        <taxon>Chordata</taxon>
        <taxon>Craniata</taxon>
        <taxon>Vertebrata</taxon>
        <taxon>Euteleostomi</taxon>
        <taxon>Actinopterygii</taxon>
        <taxon>Neopterygii</taxon>
        <taxon>Teleostei</taxon>
        <taxon>Neoteleostei</taxon>
        <taxon>Acanthomorphata</taxon>
        <taxon>Eupercaria</taxon>
        <taxon>Sciaenidae</taxon>
        <taxon>Larimichthys</taxon>
    </lineage>
</organism>
<reference evidence="1" key="1">
    <citation type="submission" date="2018-11" db="EMBL/GenBank/DDBJ databases">
        <title>The sequence and de novo assembly of Larimichthys crocea genome using PacBio and Hi-C technologies.</title>
        <authorList>
            <person name="Xu P."/>
            <person name="Chen B."/>
            <person name="Zhou Z."/>
            <person name="Ke Q."/>
            <person name="Wu Y."/>
            <person name="Bai H."/>
            <person name="Pu F."/>
        </authorList>
    </citation>
    <scope>NUCLEOTIDE SEQUENCE</scope>
    <source>
        <tissue evidence="1">Muscle</tissue>
    </source>
</reference>
<name>A0ACD3RSA6_LARCR</name>
<sequence length="192" mass="22086">MIPEGALQAGTHCLQWLLLLEVWREDALKVILPVAKLARLSCVFLCSSDLFLERPVQKLTWGLASFQDLYSALLTQYEAVSFGDRLFGCWVLLPLQRRYSVTMRLAVFGEHVGILRSLGVTLEQEVEAARHSMLRKIYYLTDEVLRNHLLLFRLPQQHSEFGFDTYEQLPPIREKRLESVLRLHDGGSDKGD</sequence>
<gene>
    <name evidence="1" type="ORF">E3U43_015547</name>
</gene>
<evidence type="ECO:0000313" key="2">
    <source>
        <dbReference type="Proteomes" id="UP000793456"/>
    </source>
</evidence>
<dbReference type="EMBL" id="CM011676">
    <property type="protein sequence ID" value="TMS21574.1"/>
    <property type="molecule type" value="Genomic_DNA"/>
</dbReference>
<accession>A0ACD3RSA6</accession>
<evidence type="ECO:0000313" key="1">
    <source>
        <dbReference type="EMBL" id="TMS21574.1"/>
    </source>
</evidence>
<protein>
    <submittedName>
        <fullName evidence="1">Uncharacterized protein</fullName>
    </submittedName>
</protein>
<dbReference type="Proteomes" id="UP000793456">
    <property type="component" value="Chromosome III"/>
</dbReference>
<keyword evidence="2" id="KW-1185">Reference proteome</keyword>